<dbReference type="AlphaFoldDB" id="A0A1B7YXL0"/>
<dbReference type="EMBL" id="LZFP01000052">
    <property type="protein sequence ID" value="OBR35183.1"/>
    <property type="molecule type" value="Genomic_DNA"/>
</dbReference>
<sequence length="77" mass="8314">MTIEIHYFGMLAEVTGSRSEMVVVTAVSIADLKEFLIGKYPDLLNKDFVIAQNQELVSGDTVLTGQEIALLPPFAGG</sequence>
<dbReference type="CDD" id="cd00754">
    <property type="entry name" value="Ubl_MoaD"/>
    <property type="match status" value="1"/>
</dbReference>
<evidence type="ECO:0000313" key="1">
    <source>
        <dbReference type="EMBL" id="OBR35183.1"/>
    </source>
</evidence>
<accession>A0A1B7YXL0</accession>
<dbReference type="RefSeq" id="WP_068487139.1">
    <property type="nucleotide sequence ID" value="NZ_CP018760.1"/>
</dbReference>
<dbReference type="Gene3D" id="3.10.20.30">
    <property type="match status" value="1"/>
</dbReference>
<evidence type="ECO:0008006" key="3">
    <source>
        <dbReference type="Google" id="ProtNLM"/>
    </source>
</evidence>
<name>A0A1B7YXL0_9FLAO</name>
<dbReference type="KEGG" id="mart:BTR34_05230"/>
<evidence type="ECO:0000313" key="2">
    <source>
        <dbReference type="Proteomes" id="UP000092164"/>
    </source>
</evidence>
<organism evidence="1 2">
    <name type="scientific">Maribacter hydrothermalis</name>
    <dbReference type="NCBI Taxonomy" id="1836467"/>
    <lineage>
        <taxon>Bacteria</taxon>
        <taxon>Pseudomonadati</taxon>
        <taxon>Bacteroidota</taxon>
        <taxon>Flavobacteriia</taxon>
        <taxon>Flavobacteriales</taxon>
        <taxon>Flavobacteriaceae</taxon>
        <taxon>Maribacter</taxon>
    </lineage>
</organism>
<dbReference type="InterPro" id="IPR003749">
    <property type="entry name" value="ThiS/MoaD-like"/>
</dbReference>
<keyword evidence="2" id="KW-1185">Reference proteome</keyword>
<protein>
    <recommendedName>
        <fullName evidence="3">Molybdopterin synthase sulfur carrier subunit</fullName>
    </recommendedName>
</protein>
<proteinExistence type="predicted"/>
<comment type="caution">
    <text evidence="1">The sequence shown here is derived from an EMBL/GenBank/DDBJ whole genome shotgun (WGS) entry which is preliminary data.</text>
</comment>
<dbReference type="Pfam" id="PF02597">
    <property type="entry name" value="ThiS"/>
    <property type="match status" value="1"/>
</dbReference>
<dbReference type="SUPFAM" id="SSF54285">
    <property type="entry name" value="MoaD/ThiS"/>
    <property type="match status" value="1"/>
</dbReference>
<dbReference type="OrthoDB" id="1191081at2"/>
<dbReference type="Proteomes" id="UP000092164">
    <property type="component" value="Unassembled WGS sequence"/>
</dbReference>
<gene>
    <name evidence="1" type="ORF">A9200_11460</name>
</gene>
<dbReference type="InterPro" id="IPR016155">
    <property type="entry name" value="Mopterin_synth/thiamin_S_b"/>
</dbReference>
<dbReference type="STRING" id="1836467.BTR34_05230"/>
<dbReference type="InterPro" id="IPR012675">
    <property type="entry name" value="Beta-grasp_dom_sf"/>
</dbReference>
<reference evidence="2" key="1">
    <citation type="submission" date="2016-06" db="EMBL/GenBank/DDBJ databases">
        <authorList>
            <person name="Zhan P."/>
        </authorList>
    </citation>
    <scope>NUCLEOTIDE SEQUENCE [LARGE SCALE GENOMIC DNA]</scope>
    <source>
        <strain evidence="2">T28</strain>
    </source>
</reference>